<dbReference type="FunFam" id="2.60.120.260:FF:000016">
    <property type="entry name" value="Contactin-associated protein-like 4 isoform 1"/>
    <property type="match status" value="1"/>
</dbReference>
<dbReference type="CDD" id="cd00057">
    <property type="entry name" value="FA58C"/>
    <property type="match status" value="1"/>
</dbReference>
<gene>
    <name evidence="2" type="ORF">NEMVEDRAFT_v1g47541</name>
</gene>
<keyword evidence="3" id="KW-1185">Reference proteome</keyword>
<evidence type="ECO:0000259" key="1">
    <source>
        <dbReference type="PROSITE" id="PS50022"/>
    </source>
</evidence>
<dbReference type="eggNOG" id="KOG3516">
    <property type="taxonomic scope" value="Eukaryota"/>
</dbReference>
<dbReference type="PANTHER" id="PTHR24543:SF325">
    <property type="entry name" value="F5_8 TYPE C DOMAIN-CONTAINING PROTEIN"/>
    <property type="match status" value="1"/>
</dbReference>
<feature type="non-terminal residue" evidence="2">
    <location>
        <position position="116"/>
    </location>
</feature>
<dbReference type="PROSITE" id="PS50022">
    <property type="entry name" value="FA58C_3"/>
    <property type="match status" value="1"/>
</dbReference>
<dbReference type="PROSITE" id="PS01285">
    <property type="entry name" value="FA58C_1"/>
    <property type="match status" value="1"/>
</dbReference>
<accession>A7T9P2</accession>
<dbReference type="PANTHER" id="PTHR24543">
    <property type="entry name" value="MULTICOPPER OXIDASE-RELATED"/>
    <property type="match status" value="1"/>
</dbReference>
<dbReference type="HOGENOM" id="CLU_030066_5_0_1"/>
<dbReference type="InterPro" id="IPR000421">
    <property type="entry name" value="FA58C"/>
</dbReference>
<name>A7T9P2_NEMVE</name>
<organism evidence="2 3">
    <name type="scientific">Nematostella vectensis</name>
    <name type="common">Starlet sea anemone</name>
    <dbReference type="NCBI Taxonomy" id="45351"/>
    <lineage>
        <taxon>Eukaryota</taxon>
        <taxon>Metazoa</taxon>
        <taxon>Cnidaria</taxon>
        <taxon>Anthozoa</taxon>
        <taxon>Hexacorallia</taxon>
        <taxon>Actiniaria</taxon>
        <taxon>Edwardsiidae</taxon>
        <taxon>Nematostella</taxon>
    </lineage>
</organism>
<dbReference type="STRING" id="45351.A7T9P2"/>
<proteinExistence type="predicted"/>
<dbReference type="SUPFAM" id="SSF49785">
    <property type="entry name" value="Galactose-binding domain-like"/>
    <property type="match status" value="1"/>
</dbReference>
<protein>
    <recommendedName>
        <fullName evidence="1">F5/8 type C domain-containing protein</fullName>
    </recommendedName>
</protein>
<dbReference type="PhylomeDB" id="A7T9P2"/>
<dbReference type="EMBL" id="DS473521">
    <property type="protein sequence ID" value="EDO27283.1"/>
    <property type="molecule type" value="Genomic_DNA"/>
</dbReference>
<dbReference type="InParanoid" id="A7T9P2"/>
<evidence type="ECO:0000313" key="2">
    <source>
        <dbReference type="EMBL" id="EDO27283.1"/>
    </source>
</evidence>
<dbReference type="InterPro" id="IPR008979">
    <property type="entry name" value="Galactose-bd-like_sf"/>
</dbReference>
<sequence length="116" mass="12952">LLGAWCAASNSDQQYLQIDLGGMRKVTRVTTQGRPGSSDYVSSYSLSFSQDGSSYTQHRTLYSLEQPFPSLQMLTGNSDGDTLRENRILPASHARYVRIQPTSWNGRICLRAELYG</sequence>
<dbReference type="Proteomes" id="UP000001593">
    <property type="component" value="Unassembled WGS sequence"/>
</dbReference>
<dbReference type="AlphaFoldDB" id="A7T9P2"/>
<reference evidence="2 3" key="1">
    <citation type="journal article" date="2007" name="Science">
        <title>Sea anemone genome reveals ancestral eumetazoan gene repertoire and genomic organization.</title>
        <authorList>
            <person name="Putnam N.H."/>
            <person name="Srivastava M."/>
            <person name="Hellsten U."/>
            <person name="Dirks B."/>
            <person name="Chapman J."/>
            <person name="Salamov A."/>
            <person name="Terry A."/>
            <person name="Shapiro H."/>
            <person name="Lindquist E."/>
            <person name="Kapitonov V.V."/>
            <person name="Jurka J."/>
            <person name="Genikhovich G."/>
            <person name="Grigoriev I.V."/>
            <person name="Lucas S.M."/>
            <person name="Steele R.E."/>
            <person name="Finnerty J.R."/>
            <person name="Technau U."/>
            <person name="Martindale M.Q."/>
            <person name="Rokhsar D.S."/>
        </authorList>
    </citation>
    <scope>NUCLEOTIDE SEQUENCE [LARGE SCALE GENOMIC DNA]</scope>
    <source>
        <strain evidence="3">CH2 X CH6</strain>
    </source>
</reference>
<dbReference type="Gene3D" id="2.60.120.260">
    <property type="entry name" value="Galactose-binding domain-like"/>
    <property type="match status" value="1"/>
</dbReference>
<evidence type="ECO:0000313" key="3">
    <source>
        <dbReference type="Proteomes" id="UP000001593"/>
    </source>
</evidence>
<dbReference type="Pfam" id="PF00754">
    <property type="entry name" value="F5_F8_type_C"/>
    <property type="match status" value="1"/>
</dbReference>
<feature type="domain" description="F5/8 type C" evidence="1">
    <location>
        <begin position="1"/>
        <end position="116"/>
    </location>
</feature>
<feature type="non-terminal residue" evidence="2">
    <location>
        <position position="1"/>
    </location>
</feature>